<evidence type="ECO:0000313" key="1">
    <source>
        <dbReference type="EMBL" id="KAI8547127.1"/>
    </source>
</evidence>
<protein>
    <submittedName>
        <fullName evidence="1">Uncharacterized protein</fullName>
    </submittedName>
</protein>
<comment type="caution">
    <text evidence="1">The sequence shown here is derived from an EMBL/GenBank/DDBJ whole genome shotgun (WGS) entry which is preliminary data.</text>
</comment>
<proteinExistence type="predicted"/>
<dbReference type="EMBL" id="CM046394">
    <property type="protein sequence ID" value="KAI8547127.1"/>
    <property type="molecule type" value="Genomic_DNA"/>
</dbReference>
<sequence>MVVCGGVPSSSDLLDHAYDGSNAINDQESFIVEIRSELSNAQSNGSEVRSMVLRIPLHNTILHSF</sequence>
<organism evidence="1 2">
    <name type="scientific">Rhododendron molle</name>
    <name type="common">Chinese azalea</name>
    <name type="synonym">Azalea mollis</name>
    <dbReference type="NCBI Taxonomy" id="49168"/>
    <lineage>
        <taxon>Eukaryota</taxon>
        <taxon>Viridiplantae</taxon>
        <taxon>Streptophyta</taxon>
        <taxon>Embryophyta</taxon>
        <taxon>Tracheophyta</taxon>
        <taxon>Spermatophyta</taxon>
        <taxon>Magnoliopsida</taxon>
        <taxon>eudicotyledons</taxon>
        <taxon>Gunneridae</taxon>
        <taxon>Pentapetalae</taxon>
        <taxon>asterids</taxon>
        <taxon>Ericales</taxon>
        <taxon>Ericaceae</taxon>
        <taxon>Ericoideae</taxon>
        <taxon>Rhodoreae</taxon>
        <taxon>Rhododendron</taxon>
    </lineage>
</organism>
<gene>
    <name evidence="1" type="ORF">RHMOL_Rhmol07G0171000</name>
</gene>
<accession>A0ACC0N325</accession>
<evidence type="ECO:0000313" key="2">
    <source>
        <dbReference type="Proteomes" id="UP001062846"/>
    </source>
</evidence>
<reference evidence="1" key="1">
    <citation type="submission" date="2022-02" db="EMBL/GenBank/DDBJ databases">
        <title>Plant Genome Project.</title>
        <authorList>
            <person name="Zhang R.-G."/>
        </authorList>
    </citation>
    <scope>NUCLEOTIDE SEQUENCE</scope>
    <source>
        <strain evidence="1">AT1</strain>
    </source>
</reference>
<dbReference type="Proteomes" id="UP001062846">
    <property type="component" value="Chromosome 7"/>
</dbReference>
<name>A0ACC0N325_RHOML</name>
<keyword evidence="2" id="KW-1185">Reference proteome</keyword>